<dbReference type="PRINTS" id="PR00020">
    <property type="entry name" value="MAMDOMAIN"/>
</dbReference>
<dbReference type="SMART" id="SM00192">
    <property type="entry name" value="LDLa"/>
    <property type="match status" value="3"/>
</dbReference>
<dbReference type="Pfam" id="PF00057">
    <property type="entry name" value="Ldl_recept_a"/>
    <property type="match status" value="3"/>
</dbReference>
<dbReference type="InterPro" id="IPR000998">
    <property type="entry name" value="MAM_dom"/>
</dbReference>
<feature type="domain" description="MAM" evidence="5">
    <location>
        <begin position="2522"/>
        <end position="2681"/>
    </location>
</feature>
<proteinExistence type="predicted"/>
<dbReference type="PROSITE" id="PS01209">
    <property type="entry name" value="LDLRA_1"/>
    <property type="match status" value="2"/>
</dbReference>
<feature type="domain" description="MAM" evidence="5">
    <location>
        <begin position="1457"/>
        <end position="1622"/>
    </location>
</feature>
<feature type="domain" description="MAM" evidence="5">
    <location>
        <begin position="2350"/>
        <end position="2520"/>
    </location>
</feature>
<feature type="disulfide bond" evidence="3">
    <location>
        <begin position="1648"/>
        <end position="1666"/>
    </location>
</feature>
<feature type="domain" description="MAM" evidence="5">
    <location>
        <begin position="1676"/>
        <end position="1837"/>
    </location>
</feature>
<feature type="disulfide bond" evidence="3">
    <location>
        <begin position="1660"/>
        <end position="1675"/>
    </location>
</feature>
<dbReference type="InterPro" id="IPR013320">
    <property type="entry name" value="ConA-like_dom_sf"/>
</dbReference>
<dbReference type="InterPro" id="IPR023415">
    <property type="entry name" value="LDLR_class-A_CS"/>
</dbReference>
<dbReference type="FunFam" id="2.60.120.200:FF:000128">
    <property type="entry name" value="enteropeptidase isoform X2"/>
    <property type="match status" value="1"/>
</dbReference>
<dbReference type="SMART" id="SM00137">
    <property type="entry name" value="MAM"/>
    <property type="match status" value="17"/>
</dbReference>
<feature type="domain" description="MAM" evidence="5">
    <location>
        <begin position="1051"/>
        <end position="1152"/>
    </location>
</feature>
<feature type="domain" description="MAM" evidence="5">
    <location>
        <begin position="1322"/>
        <end position="1377"/>
    </location>
</feature>
<evidence type="ECO:0000259" key="5">
    <source>
        <dbReference type="PROSITE" id="PS50060"/>
    </source>
</evidence>
<feature type="disulfide bond" evidence="3">
    <location>
        <begin position="2860"/>
        <end position="2875"/>
    </location>
</feature>
<dbReference type="OrthoDB" id="412155at2759"/>
<feature type="domain" description="MAM" evidence="5">
    <location>
        <begin position="2683"/>
        <end position="2839"/>
    </location>
</feature>
<dbReference type="Pfam" id="PF00629">
    <property type="entry name" value="MAM"/>
    <property type="match status" value="17"/>
</dbReference>
<organism evidence="6 7">
    <name type="scientific">Pomacea canaliculata</name>
    <name type="common">Golden apple snail</name>
    <dbReference type="NCBI Taxonomy" id="400727"/>
    <lineage>
        <taxon>Eukaryota</taxon>
        <taxon>Metazoa</taxon>
        <taxon>Spiralia</taxon>
        <taxon>Lophotrochozoa</taxon>
        <taxon>Mollusca</taxon>
        <taxon>Gastropoda</taxon>
        <taxon>Caenogastropoda</taxon>
        <taxon>Architaenioglossa</taxon>
        <taxon>Ampullarioidea</taxon>
        <taxon>Ampullariidae</taxon>
        <taxon>Pomacea</taxon>
    </lineage>
</organism>
<protein>
    <recommendedName>
        <fullName evidence="5">MAM domain-containing protein</fullName>
    </recommendedName>
</protein>
<accession>A0A2T7PKQ8</accession>
<dbReference type="PROSITE" id="PS50060">
    <property type="entry name" value="MAM_2"/>
    <property type="match status" value="18"/>
</dbReference>
<dbReference type="CDD" id="cd06263">
    <property type="entry name" value="MAM"/>
    <property type="match status" value="16"/>
</dbReference>
<dbReference type="EMBL" id="PZQS01000003">
    <property type="protein sequence ID" value="PVD33990.1"/>
    <property type="molecule type" value="Genomic_DNA"/>
</dbReference>
<dbReference type="InterPro" id="IPR051560">
    <property type="entry name" value="MAM_domain-containing"/>
</dbReference>
<sequence>MEGSSPLLLFLLFAAALAVSKGHMLDCNFEQDFCQWRQVTGADSLDWQRHSGSTPLSTTGLSFDHTTGKNGSYAYVYFDSSNGIAGATAQLYSPLLTVGRNNYMCLTFWYQMNGGHTGTLTLYHNNTRLWALSGGQGNVWLQAQDHNRGHFSRGELFKVCSRSELAQACVCRPHIVFEAQREGFASGDIAIDDILMKNGACVDADSCDFEKDLCLWTNAHDRKDELDWLRVQGSTVARSTGPSNDHTQDTSSGHYILLEPSPNYAEEAYALLVSQIFSASPGNDYCFSFWYYMSDEGASTLTVLIFSNVSRDVISPETALWQHPNGNGDQWIFAEVSISTDYTMEPFQIALKVQLERVTMAPIAVDDTALIFGYCPTQFDFAPTSDISLIYCDFDHGSTCSWNQSTSDLFDWTLASHSTPTAGTGPSDDVSGGGSYLYLESSPQKVGDKADLVSSLLPPTDGLSCFNFYYHMFGPTIGTLSVYIAVGVSESLKWTLSGSQGDEWKDAHVTISSNSHFYVNYHQRSVGGSQGDIAIDEVYFEPQACPEINGDMCSFVQLSNGSLHWINTNGSNHNGINVDHTTGSETGHYITLTNSSSTNNSATMVSPMYAPSSGECLQFYYHIHGNNGGSLKVQLHLKTSESIIWQMQGEQGDDWKIAQVTIKTLTKYQLSFSGWMLPGSGDVSLDDISILPFPCAEPGSCDFETDFCTFTNSKTDQFDWILGFGDTKSLYSGPSTDHTTGTVEGHYIFIDSTTSLPGDKAQLVSETLHPTPGSCLVFYYNMNGAGMGSLNVYKSTQLSQKLIFNQTGHHANAWLQSSVNLTSVTPYTIIFEGVKGANNTSDIALDDISVSQGACGQQNGTGTPGITTTPLSIPNLGCDFENGICQWTQDTSNQFNWTWQQGSTATADSGPRFDHTQGNIRGHYVDVDASHAANATARLRSPQFSNTGSTCATFWYHMYGADVNKLNLYLASPGKPGSQVWTKSGNQGFMWQYAEVEVGAVSSAQLIFEAVCGTAYMGDIALDDISIISGPCPAPGKDLCHFIYLKPVNFGGEALLLSKPYNPTFGSCLTFWYYQRGGDVGTIFVSIVPVGEEITPSSIWRMDDDQGTQWHLAAINIENAEQFQVVFKGSLSGYGGGIALDDIRMSPISCQVLADCDFEQGGICTWTQSQNDDFDWLVNSGETASLDTGPPSDHTTGTESGEYIYLPSMAPLHPGYKAILISQIIPLYDLPDLCFTFWYYMWGSRAGTLNISYHIQGAFSDEPVITFTRTGNQGNNWIQGFMDIPQPWNAITIFIMGSIGNGDKGDIALDDFKLYSISCDQGDCDFNDDNCQWTEASNSIWQWSLGNGQSNASRAVPKYDHSGSTTVDDYNDDDTFLDKDKIHIQGYTALTTSFQGIVAVDDVQFENCNFPVPGNCDSSQTQFHCNSSACIPMAAVCDFTDDCGDGSDEASCGTYPSRTDFEQSLGAWYNDQSGSDNFDWIRMHGSTSTSGTGPSRDHSRGTSSGYYMYIDSSPPSKPGDKAWLLSIDAFNPTLGSTCALRFYYHMYGAAIGNLNIYTRISLHGNLKQILSLSGNYGDAWMRKDIILQEKELFQIVIEGVVGNGYLGDIGIDDISMTSDCQVSKVSLPSGSTPLPTQPAPCSANQFACDGYRCIPRSQVCDFHKQCSDGSDELMCGDCTFEAGLCGWRDHSTGQFAWVRKSLNESASTGGPSSDADGGAQYIIVQPTMGVTQDPARLMSPVLNASAAMCCMNFSYHMFGSSAGNLRILLQQTIDIGTDNGIDLWHYSGTAGNAWQQYSVRIGQIDYPFVITFSSLPTPGFGRYDVAIDNIAFSDCQNEKIFNHTEVSMDCSFDLGLCGYSQVQTDNFDWSLTDISTPTEGTGPDRDHTSGTGCYIYIETSTPQKPGDVADLTSPLQAPTSPEGKCLKFWYHMFGAHVETLNVFIQQDSNRTLIWTRSNTQGNIWRQALRTIVSYQSYKVIFEGVVGVSFLGDIAIDDVSLVDEPCPPSLECDFEADFCDYTQSTDDQFDWIRHANNLSQVNTGPSWDHTALNREGYYAYLTTGPPHKAGDRAVIVSPVQQRSLISQCLTFWYQMYGFPSVGQLNLYIISNGTRSTSPVFSVAGDHGSIWIQAAYTLPPPKASWQIMIEAVVGQSDAGDIAIDDIKIQEGDCPPPGSCNFEVDTCSYYNIEGYGMDDFDWLRSAGGTVVAGTGPAVDHTSDSDAGFYMYMQADTHSMGQRASFSSSPIPCSPQMCISFWYHMYGQGMKELVIIFECQLSVNLVIVSVSGVFALTTIKFQLTFQLIFDGTVGNGSRGDIAIDDVSVKPGNCTGPPATDNPGISQVTYAPTKYDCNFDQASICNWIQDITDNFNWTLHHGATASLQTGPSYDHTQQNINGYYIYTEASHQPANATARIMSQTVTINNTGLCVHFWFHMYGSSIGLLNVYAQQGKNLGNPLWTRSGEQGDKWISATLFLTPQGLSPLQNQTTIVQIVFEGVLTRGYQSDIALDDISFNNGNCPTSVSCSFDSDDICGYLQETIANYSWTRQRGHTPSSGTGPAADHTYGTMSGYYMYAEASKGNPGENANLLSPVQPATTGKCLHFYYHMSGTGMGTLMVSIRARAVSTVIWRRFSDQGDDWHTAQVSINSNFQYQVEFQAVRGSTYQSDIAIDDVELQDGLCSLPASCDFEQGQCAWSNDDADDDFDWIRSQGSTITANTGPTSHYMYIEASQPRKPGDKARLHSEILNNSSHPQCLTFWYNMHGAGMGTLSVYKNLVSRTSGLIQLWTLSGDQGAQWQKASVPVHDNKKEFMLVFEGVVGSSYLSDMAIDDVSLTDGDCSSSSQPSKFTCRNQQTVTSDKVCNFVKDCSDGSDEVQCGNCTFEVDLCGYNDISKGSFRYLRTSNSTSTKSLPIPFDHSYNKNSGYLLYVDTSRGTFNSLATLASPVLHQSSPACQLYFYYFIIGSAGAGQLQVSVMTGDTKTIVWQLRTSSVTNQWLLAVADIGALMETSRFT</sequence>
<evidence type="ECO:0000313" key="7">
    <source>
        <dbReference type="Proteomes" id="UP000245119"/>
    </source>
</evidence>
<feature type="domain" description="MAM" evidence="5">
    <location>
        <begin position="876"/>
        <end position="1034"/>
    </location>
</feature>
<dbReference type="PRINTS" id="PR00261">
    <property type="entry name" value="LDLRECEPTOR"/>
</dbReference>
<evidence type="ECO:0000256" key="4">
    <source>
        <dbReference type="SAM" id="SignalP"/>
    </source>
</evidence>
<feature type="domain" description="MAM" evidence="5">
    <location>
        <begin position="1848"/>
        <end position="2007"/>
    </location>
</feature>
<gene>
    <name evidence="6" type="ORF">C0Q70_05252</name>
</gene>
<dbReference type="PANTHER" id="PTHR23282:SF142">
    <property type="entry name" value="MAM DOMAIN-CONTAINING PROTEIN"/>
    <property type="match status" value="1"/>
</dbReference>
<feature type="disulfide bond" evidence="3">
    <location>
        <begin position="2848"/>
        <end position="2866"/>
    </location>
</feature>
<keyword evidence="7" id="KW-1185">Reference proteome</keyword>
<dbReference type="SUPFAM" id="SSF57424">
    <property type="entry name" value="LDL receptor-like module"/>
    <property type="match status" value="3"/>
</dbReference>
<reference evidence="6 7" key="1">
    <citation type="submission" date="2018-04" db="EMBL/GenBank/DDBJ databases">
        <title>The genome of golden apple snail Pomacea canaliculata provides insight into stress tolerance and invasive adaptation.</title>
        <authorList>
            <person name="Liu C."/>
            <person name="Liu B."/>
            <person name="Ren Y."/>
            <person name="Zhang Y."/>
            <person name="Wang H."/>
            <person name="Li S."/>
            <person name="Jiang F."/>
            <person name="Yin L."/>
            <person name="Zhang G."/>
            <person name="Qian W."/>
            <person name="Fan W."/>
        </authorList>
    </citation>
    <scope>NUCLEOTIDE SEQUENCE [LARGE SCALE GENOMIC DNA]</scope>
    <source>
        <strain evidence="6">SZHN2017</strain>
        <tissue evidence="6">Muscle</tissue>
    </source>
</reference>
<dbReference type="STRING" id="400727.A0A2T7PKQ8"/>
<feature type="domain" description="MAM" evidence="5">
    <location>
        <begin position="1154"/>
        <end position="1321"/>
    </location>
</feature>
<name>A0A2T7PKQ8_POMCA</name>
<feature type="disulfide bond" evidence="3">
    <location>
        <begin position="1425"/>
        <end position="1443"/>
    </location>
</feature>
<dbReference type="Gene3D" id="2.60.120.200">
    <property type="match status" value="17"/>
</dbReference>
<keyword evidence="2 3" id="KW-1015">Disulfide bond</keyword>
<comment type="caution">
    <text evidence="3">Lacks conserved residue(s) required for the propagation of feature annotation.</text>
</comment>
<evidence type="ECO:0000313" key="6">
    <source>
        <dbReference type="EMBL" id="PVD33990.1"/>
    </source>
</evidence>
<dbReference type="GO" id="GO:0016020">
    <property type="term" value="C:membrane"/>
    <property type="evidence" value="ECO:0007669"/>
    <property type="project" value="InterPro"/>
</dbReference>
<keyword evidence="1" id="KW-0677">Repeat</keyword>
<dbReference type="CDD" id="cd00112">
    <property type="entry name" value="LDLa"/>
    <property type="match status" value="3"/>
</dbReference>
<feature type="domain" description="MAM" evidence="5">
    <location>
        <begin position="205"/>
        <end position="377"/>
    </location>
</feature>
<comment type="caution">
    <text evidence="6">The sequence shown here is derived from an EMBL/GenBank/DDBJ whole genome shotgun (WGS) entry which is preliminary data.</text>
</comment>
<keyword evidence="4" id="KW-0732">Signal</keyword>
<dbReference type="InterPro" id="IPR002172">
    <property type="entry name" value="LDrepeatLR_classA_rpt"/>
</dbReference>
<dbReference type="PROSITE" id="PS00740">
    <property type="entry name" value="MAM_1"/>
    <property type="match status" value="1"/>
</dbReference>
<feature type="disulfide bond" evidence="3">
    <location>
        <begin position="1437"/>
        <end position="1452"/>
    </location>
</feature>
<feature type="domain" description="MAM" evidence="5">
    <location>
        <begin position="543"/>
        <end position="697"/>
    </location>
</feature>
<feature type="domain" description="MAM" evidence="5">
    <location>
        <begin position="2175"/>
        <end position="2331"/>
    </location>
</feature>
<feature type="domain" description="MAM" evidence="5">
    <location>
        <begin position="390"/>
        <end position="547"/>
    </location>
</feature>
<dbReference type="PANTHER" id="PTHR23282">
    <property type="entry name" value="APICAL ENDOSOMAL GLYCOPROTEIN PRECURSOR"/>
    <property type="match status" value="1"/>
</dbReference>
<feature type="chain" id="PRO_5015662991" description="MAM domain-containing protein" evidence="4">
    <location>
        <begin position="23"/>
        <end position="3011"/>
    </location>
</feature>
<dbReference type="Proteomes" id="UP000245119">
    <property type="component" value="Linkage Group LG3"/>
</dbReference>
<dbReference type="PROSITE" id="PS50068">
    <property type="entry name" value="LDLRA_2"/>
    <property type="match status" value="3"/>
</dbReference>
<feature type="disulfide bond" evidence="3">
    <location>
        <begin position="1641"/>
        <end position="1653"/>
    </location>
</feature>
<feature type="domain" description="MAM" evidence="5">
    <location>
        <begin position="699"/>
        <end position="857"/>
    </location>
</feature>
<evidence type="ECO:0000256" key="3">
    <source>
        <dbReference type="PROSITE-ProRule" id="PRU00124"/>
    </source>
</evidence>
<dbReference type="InterPro" id="IPR036055">
    <property type="entry name" value="LDL_receptor-like_sf"/>
</dbReference>
<feature type="domain" description="MAM" evidence="5">
    <location>
        <begin position="2009"/>
        <end position="2173"/>
    </location>
</feature>
<evidence type="ECO:0000256" key="1">
    <source>
        <dbReference type="ARBA" id="ARBA00022737"/>
    </source>
</evidence>
<feature type="domain" description="MAM" evidence="5">
    <location>
        <begin position="2876"/>
        <end position="3011"/>
    </location>
</feature>
<dbReference type="SUPFAM" id="SSF49899">
    <property type="entry name" value="Concanavalin A-like lectins/glucanases"/>
    <property type="match status" value="17"/>
</dbReference>
<feature type="signal peptide" evidence="4">
    <location>
        <begin position="1"/>
        <end position="22"/>
    </location>
</feature>
<dbReference type="Gene3D" id="4.10.400.10">
    <property type="entry name" value="Low-density Lipoprotein Receptor"/>
    <property type="match status" value="3"/>
</dbReference>
<evidence type="ECO:0000256" key="2">
    <source>
        <dbReference type="ARBA" id="ARBA00023157"/>
    </source>
</evidence>
<feature type="domain" description="MAM" evidence="5">
    <location>
        <begin position="25"/>
        <end position="203"/>
    </location>
</feature>